<feature type="transmembrane region" description="Helical" evidence="1">
    <location>
        <begin position="158"/>
        <end position="182"/>
    </location>
</feature>
<organism evidence="3 4">
    <name type="scientific">Halogranum rubrum</name>
    <dbReference type="NCBI Taxonomy" id="553466"/>
    <lineage>
        <taxon>Archaea</taxon>
        <taxon>Methanobacteriati</taxon>
        <taxon>Methanobacteriota</taxon>
        <taxon>Stenosarchaea group</taxon>
        <taxon>Halobacteria</taxon>
        <taxon>Halobacteriales</taxon>
        <taxon>Haloferacaceae</taxon>
    </lineage>
</organism>
<dbReference type="InterPro" id="IPR011642">
    <property type="entry name" value="Gate_dom"/>
</dbReference>
<feature type="transmembrane region" description="Helical" evidence="1">
    <location>
        <begin position="75"/>
        <end position="98"/>
    </location>
</feature>
<evidence type="ECO:0000259" key="2">
    <source>
        <dbReference type="Pfam" id="PF07670"/>
    </source>
</evidence>
<protein>
    <submittedName>
        <fullName evidence="3">Nucleoside recognition GATE domain-containing membrane protein YjiH</fullName>
    </submittedName>
</protein>
<dbReference type="RefSeq" id="WP_089870340.1">
    <property type="nucleotide sequence ID" value="NZ_FOTC01000003.1"/>
</dbReference>
<evidence type="ECO:0000313" key="3">
    <source>
        <dbReference type="EMBL" id="SFL27335.1"/>
    </source>
</evidence>
<keyword evidence="1" id="KW-0812">Transmembrane</keyword>
<name>A0A1I4GBD5_9EURY</name>
<sequence length="486" mass="52023">MATESQNSQERVWTVEADPATQDIDDIELHEYDRSAVAKFLFAFALGGFFFLLPIPWQGEVTVPFDVAVDAIVAAFPNAVGVYVFGIIVAGGLLTTLAELDRRGVLSLGVDLSAFESSTVFWLLRVAGAVVAPVMFFHLESIGGYDIGWLWAPGIGEFMWSTLIYSVGVIIPLGAVFVTIFVELGGLEFVGTLTRPLMRPLFGLPGRAALDSVASWVGSYSVGLYVTRNVFERGGYHKRDVFTIATCFSTVSIGFVGVVAATVGMLDIFPVIFLAYFVSVVVCGVILVRVPPISRMPEEYIAEPDPEIPFSGSPVDYLRFALSEAAAQAQEGDSFRSAATRGFVDGLRLTSLVLGTILAVGLAAVLVSAYTPTFDILGAPLVPVIDALGIPNPETVAPATIVGITEMYVPVLLVDGAEPMARFFVAVLAISQLIFFSSVGPMTMDMFRDVPIRFRDLVALFALRTAILVPLVAAMTHLVAALGLLG</sequence>
<feature type="transmembrane region" description="Helical" evidence="1">
    <location>
        <begin position="461"/>
        <end position="485"/>
    </location>
</feature>
<dbReference type="EMBL" id="FOTC01000003">
    <property type="protein sequence ID" value="SFL27335.1"/>
    <property type="molecule type" value="Genomic_DNA"/>
</dbReference>
<dbReference type="Pfam" id="PF07670">
    <property type="entry name" value="Gate"/>
    <property type="match status" value="1"/>
</dbReference>
<dbReference type="Proteomes" id="UP000199607">
    <property type="component" value="Unassembled WGS sequence"/>
</dbReference>
<keyword evidence="1" id="KW-0472">Membrane</keyword>
<keyword evidence="1" id="KW-1133">Transmembrane helix</keyword>
<proteinExistence type="predicted"/>
<feature type="domain" description="Nucleoside transporter/FeoB GTPase Gate" evidence="2">
    <location>
        <begin position="165"/>
        <end position="264"/>
    </location>
</feature>
<gene>
    <name evidence="3" type="ORF">SAMN04487950_3173</name>
</gene>
<dbReference type="AlphaFoldDB" id="A0A1I4GBD5"/>
<feature type="transmembrane region" description="Helical" evidence="1">
    <location>
        <begin position="241"/>
        <end position="262"/>
    </location>
</feature>
<accession>A0A1I4GBD5</accession>
<feature type="transmembrane region" description="Helical" evidence="1">
    <location>
        <begin position="349"/>
        <end position="370"/>
    </location>
</feature>
<feature type="transmembrane region" description="Helical" evidence="1">
    <location>
        <begin position="420"/>
        <end position="440"/>
    </location>
</feature>
<keyword evidence="4" id="KW-1185">Reference proteome</keyword>
<reference evidence="4" key="1">
    <citation type="submission" date="2016-10" db="EMBL/GenBank/DDBJ databases">
        <authorList>
            <person name="Varghese N."/>
            <person name="Submissions S."/>
        </authorList>
    </citation>
    <scope>NUCLEOTIDE SEQUENCE [LARGE SCALE GENOMIC DNA]</scope>
    <source>
        <strain evidence="4">CGMCC 1.7738</strain>
    </source>
</reference>
<evidence type="ECO:0000313" key="4">
    <source>
        <dbReference type="Proteomes" id="UP000199607"/>
    </source>
</evidence>
<dbReference type="STRING" id="553466.SAMN04487950_3173"/>
<feature type="transmembrane region" description="Helical" evidence="1">
    <location>
        <begin position="268"/>
        <end position="288"/>
    </location>
</feature>
<evidence type="ECO:0000256" key="1">
    <source>
        <dbReference type="SAM" id="Phobius"/>
    </source>
</evidence>
<feature type="transmembrane region" description="Helical" evidence="1">
    <location>
        <begin position="119"/>
        <end position="138"/>
    </location>
</feature>
<feature type="transmembrane region" description="Helical" evidence="1">
    <location>
        <begin position="36"/>
        <end position="55"/>
    </location>
</feature>